<dbReference type="PANTHER" id="PTHR21503:SF8">
    <property type="entry name" value="F-BOX ASSOCIATED DOMAIN-CONTAINING PROTEIN-RELATED"/>
    <property type="match status" value="1"/>
</dbReference>
<evidence type="ECO:0000313" key="3">
    <source>
        <dbReference type="Proteomes" id="UP000008068"/>
    </source>
</evidence>
<dbReference type="EMBL" id="GL379791">
    <property type="protein sequence ID" value="EGT52267.1"/>
    <property type="molecule type" value="Genomic_DNA"/>
</dbReference>
<dbReference type="PANTHER" id="PTHR21503">
    <property type="entry name" value="F-BOX-CONTAINING HYPOTHETICAL PROTEIN C.ELEGANS"/>
    <property type="match status" value="1"/>
</dbReference>
<evidence type="ECO:0000313" key="2">
    <source>
        <dbReference type="EMBL" id="EGT52267.1"/>
    </source>
</evidence>
<dbReference type="Proteomes" id="UP000008068">
    <property type="component" value="Unassembled WGS sequence"/>
</dbReference>
<dbReference type="InterPro" id="IPR001810">
    <property type="entry name" value="F-box_dom"/>
</dbReference>
<gene>
    <name evidence="2" type="ORF">CAEBREN_32689</name>
</gene>
<accession>G0MEE9</accession>
<dbReference type="InParanoid" id="G0MEE9"/>
<dbReference type="AlphaFoldDB" id="G0MEE9"/>
<sequence>MKLLKLPYLVQKKVLKQMMYEELFLMSFLSKRSMRMVQSVKRKEIMKIEIYIWGAFYRFSAGSDKRAIVTLYQESYPTDKALRKSISLGNLACSMEYKQQVLPHYPSLVIYSRFPETDTIATIVDDQLSALFGNYVIFEMSINDRYNVLPTFLNVTRTTMVFREPVNAHVLDDYFMNVQEQKYLNITIKELIGNLSSNSKFYNTQKLEIKCTDRSLTTDILSNFKGKELILNAPSDIDNEICQFVERWKSCQELKDFAFMQLVTGLPENTNIDDIKQKSGFKDLTPEADAFGKAPGTLVASYPSYVVRDDGIIAKTFINKRLFLFYVQSFTEEQMLKGTEVTI</sequence>
<protein>
    <recommendedName>
        <fullName evidence="1">F-box domain-containing protein</fullName>
    </recommendedName>
</protein>
<name>G0MEE9_CAEBE</name>
<organism evidence="3">
    <name type="scientific">Caenorhabditis brenneri</name>
    <name type="common">Nematode worm</name>
    <dbReference type="NCBI Taxonomy" id="135651"/>
    <lineage>
        <taxon>Eukaryota</taxon>
        <taxon>Metazoa</taxon>
        <taxon>Ecdysozoa</taxon>
        <taxon>Nematoda</taxon>
        <taxon>Chromadorea</taxon>
        <taxon>Rhabditida</taxon>
        <taxon>Rhabditina</taxon>
        <taxon>Rhabditomorpha</taxon>
        <taxon>Rhabditoidea</taxon>
        <taxon>Rhabditidae</taxon>
        <taxon>Peloderinae</taxon>
        <taxon>Caenorhabditis</taxon>
    </lineage>
</organism>
<feature type="domain" description="F-box" evidence="1">
    <location>
        <begin position="1"/>
        <end position="48"/>
    </location>
</feature>
<dbReference type="Pfam" id="PF00646">
    <property type="entry name" value="F-box"/>
    <property type="match status" value="1"/>
</dbReference>
<evidence type="ECO:0000259" key="1">
    <source>
        <dbReference type="PROSITE" id="PS50181"/>
    </source>
</evidence>
<reference evidence="3" key="1">
    <citation type="submission" date="2011-07" db="EMBL/GenBank/DDBJ databases">
        <authorList>
            <consortium name="Caenorhabditis brenneri Sequencing and Analysis Consortium"/>
            <person name="Wilson R.K."/>
        </authorList>
    </citation>
    <scope>NUCLEOTIDE SEQUENCE [LARGE SCALE GENOMIC DNA]</scope>
    <source>
        <strain evidence="3">PB2801</strain>
    </source>
</reference>
<keyword evidence="3" id="KW-1185">Reference proteome</keyword>
<dbReference type="HOGENOM" id="CLU_040220_3_1_1"/>
<dbReference type="OrthoDB" id="5876439at2759"/>
<proteinExistence type="predicted"/>
<dbReference type="PROSITE" id="PS50181">
    <property type="entry name" value="FBOX"/>
    <property type="match status" value="1"/>
</dbReference>
<dbReference type="eggNOG" id="ENOG502TJXB">
    <property type="taxonomic scope" value="Eukaryota"/>
</dbReference>